<name>A0A7H0SN03_9CORY</name>
<dbReference type="EMBL" id="CP046884">
    <property type="protein sequence ID" value="QNQ89928.1"/>
    <property type="molecule type" value="Genomic_DNA"/>
</dbReference>
<evidence type="ECO:0000313" key="3">
    <source>
        <dbReference type="Proteomes" id="UP000516320"/>
    </source>
</evidence>
<evidence type="ECO:0000313" key="2">
    <source>
        <dbReference type="EMBL" id="QNQ89928.1"/>
    </source>
</evidence>
<feature type="transmembrane region" description="Helical" evidence="1">
    <location>
        <begin position="39"/>
        <end position="61"/>
    </location>
</feature>
<accession>A0A7H0SN03</accession>
<dbReference type="RefSeq" id="WP_187975385.1">
    <property type="nucleotide sequence ID" value="NZ_CP046884.1"/>
</dbReference>
<gene>
    <name evidence="2" type="ORF">GP475_04165</name>
</gene>
<keyword evidence="1" id="KW-1133">Transmembrane helix</keyword>
<evidence type="ECO:0000256" key="1">
    <source>
        <dbReference type="SAM" id="Phobius"/>
    </source>
</evidence>
<sequence>MAWHHGVIYASVVYVFLNSWNTFARWAAAPDSDSRQLHVGNTIVALVTLLALVTAICWLIAKLWARRRASRNYAARDLKSKHPHQLDPQPEPLRYFWRQPLLWLLIALETGLTIVAMLGS</sequence>
<dbReference type="KEGG" id="cpoy:GP475_04165"/>
<reference evidence="2 3" key="1">
    <citation type="submission" date="2019-12" db="EMBL/GenBank/DDBJ databases">
        <title>Corynebacterium sp. nov., isolated from feces of the Anser Albifrons in China.</title>
        <authorList>
            <person name="Liu Q."/>
        </authorList>
    </citation>
    <scope>NUCLEOTIDE SEQUENCE [LARGE SCALE GENOMIC DNA]</scope>
    <source>
        <strain evidence="2 3">4H37-19</strain>
    </source>
</reference>
<feature type="transmembrane region" description="Helical" evidence="1">
    <location>
        <begin position="7"/>
        <end position="27"/>
    </location>
</feature>
<organism evidence="2 3">
    <name type="scientific">Corynebacterium poyangense</name>
    <dbReference type="NCBI Taxonomy" id="2684405"/>
    <lineage>
        <taxon>Bacteria</taxon>
        <taxon>Bacillati</taxon>
        <taxon>Actinomycetota</taxon>
        <taxon>Actinomycetes</taxon>
        <taxon>Mycobacteriales</taxon>
        <taxon>Corynebacteriaceae</taxon>
        <taxon>Corynebacterium</taxon>
    </lineage>
</organism>
<protein>
    <submittedName>
        <fullName evidence="2">Uncharacterized protein</fullName>
    </submittedName>
</protein>
<feature type="transmembrane region" description="Helical" evidence="1">
    <location>
        <begin position="101"/>
        <end position="119"/>
    </location>
</feature>
<keyword evidence="1" id="KW-0472">Membrane</keyword>
<keyword evidence="3" id="KW-1185">Reference proteome</keyword>
<dbReference type="AlphaFoldDB" id="A0A7H0SN03"/>
<dbReference type="Proteomes" id="UP000516320">
    <property type="component" value="Chromosome"/>
</dbReference>
<keyword evidence="1" id="KW-0812">Transmembrane</keyword>
<proteinExistence type="predicted"/>